<proteinExistence type="predicted"/>
<accession>A0A0E9SC27</accession>
<sequence>MCQITWKSYLTPKSKHSINTTTLSSGSSYMKVSVYIFTPMKKRKLIYKCNICYIKIPLSSTK</sequence>
<reference evidence="1" key="2">
    <citation type="journal article" date="2015" name="Fish Shellfish Immunol.">
        <title>Early steps in the European eel (Anguilla anguilla)-Vibrio vulnificus interaction in the gills: Role of the RtxA13 toxin.</title>
        <authorList>
            <person name="Callol A."/>
            <person name="Pajuelo D."/>
            <person name="Ebbesson L."/>
            <person name="Teles M."/>
            <person name="MacKenzie S."/>
            <person name="Amaro C."/>
        </authorList>
    </citation>
    <scope>NUCLEOTIDE SEQUENCE</scope>
</reference>
<name>A0A0E9SC27_ANGAN</name>
<organism evidence="1">
    <name type="scientific">Anguilla anguilla</name>
    <name type="common">European freshwater eel</name>
    <name type="synonym">Muraena anguilla</name>
    <dbReference type="NCBI Taxonomy" id="7936"/>
    <lineage>
        <taxon>Eukaryota</taxon>
        <taxon>Metazoa</taxon>
        <taxon>Chordata</taxon>
        <taxon>Craniata</taxon>
        <taxon>Vertebrata</taxon>
        <taxon>Euteleostomi</taxon>
        <taxon>Actinopterygii</taxon>
        <taxon>Neopterygii</taxon>
        <taxon>Teleostei</taxon>
        <taxon>Anguilliformes</taxon>
        <taxon>Anguillidae</taxon>
        <taxon>Anguilla</taxon>
    </lineage>
</organism>
<dbReference type="EMBL" id="GBXM01069790">
    <property type="protein sequence ID" value="JAH38787.1"/>
    <property type="molecule type" value="Transcribed_RNA"/>
</dbReference>
<protein>
    <submittedName>
        <fullName evidence="1">Uncharacterized protein</fullName>
    </submittedName>
</protein>
<reference evidence="1" key="1">
    <citation type="submission" date="2014-11" db="EMBL/GenBank/DDBJ databases">
        <authorList>
            <person name="Amaro Gonzalez C."/>
        </authorList>
    </citation>
    <scope>NUCLEOTIDE SEQUENCE</scope>
</reference>
<evidence type="ECO:0000313" key="1">
    <source>
        <dbReference type="EMBL" id="JAH38787.1"/>
    </source>
</evidence>
<dbReference type="AlphaFoldDB" id="A0A0E9SC27"/>